<reference evidence="6 7" key="1">
    <citation type="journal article" date="2024" name="Front. Microbiol.">
        <title>Pangenomic and biochemical analyses of Helcococcus ovis reveal widespread tetracycline resistance and a novel bacterial species, Helcococcus bovis.</title>
        <authorList>
            <person name="Cunha F."/>
            <person name="Zhai Y."/>
            <person name="Casaro S."/>
            <person name="Jones K.L."/>
            <person name="Hernandez M."/>
            <person name="Bisinotto R.S."/>
            <person name="Kariyawasam S."/>
            <person name="Brown M.B."/>
            <person name="Phillips A."/>
            <person name="Jeong K.C."/>
            <person name="Galvao K.N."/>
        </authorList>
    </citation>
    <scope>NUCLEOTIDE SEQUENCE [LARGE SCALE GENOMIC DNA]</scope>
    <source>
        <strain evidence="6 7">KG197</strain>
    </source>
</reference>
<dbReference type="Gene3D" id="1.10.30.50">
    <property type="match status" value="1"/>
</dbReference>
<dbReference type="Proteomes" id="UP001629536">
    <property type="component" value="Unassembled WGS sequence"/>
</dbReference>
<organism evidence="6 7">
    <name type="scientific">Helcococcus bovis</name>
    <dbReference type="NCBI Taxonomy" id="3153252"/>
    <lineage>
        <taxon>Bacteria</taxon>
        <taxon>Bacillati</taxon>
        <taxon>Bacillota</taxon>
        <taxon>Tissierellia</taxon>
        <taxon>Tissierellales</taxon>
        <taxon>Peptoniphilaceae</taxon>
        <taxon>Helcococcus</taxon>
    </lineage>
</organism>
<evidence type="ECO:0000256" key="1">
    <source>
        <dbReference type="ARBA" id="ARBA00022722"/>
    </source>
</evidence>
<gene>
    <name evidence="6" type="ORF">ABGF40_05465</name>
</gene>
<accession>A0ABW9F7J1</accession>
<dbReference type="RefSeq" id="WP_027972806.1">
    <property type="nucleotide sequence ID" value="NZ_JBFNFH010000012.1"/>
</dbReference>
<proteinExistence type="inferred from homology"/>
<dbReference type="Pfam" id="PF01844">
    <property type="entry name" value="HNH"/>
    <property type="match status" value="1"/>
</dbReference>
<keyword evidence="1" id="KW-0540">Nuclease</keyword>
<dbReference type="SMART" id="SM00507">
    <property type="entry name" value="HNHc"/>
    <property type="match status" value="1"/>
</dbReference>
<dbReference type="PANTHER" id="PTHR41286">
    <property type="entry name" value="HNH NUCLEASE YAJD-RELATED"/>
    <property type="match status" value="1"/>
</dbReference>
<feature type="domain" description="HNH nuclease" evidence="5">
    <location>
        <begin position="53"/>
        <end position="106"/>
    </location>
</feature>
<sequence length="120" mass="14376">MPTKPKRACSYPMCPKLTDGRFCEEHQKRENKRYEQYDRNPIVRKRYGSEWRKVRAKYVRTHPYCELCFKEGRMKLVEEVHHKVPLSEGGTHDEDNLISLCQSCHARIHAKDGSRWNKKK</sequence>
<dbReference type="InterPro" id="IPR002711">
    <property type="entry name" value="HNH"/>
</dbReference>
<evidence type="ECO:0000256" key="4">
    <source>
        <dbReference type="ARBA" id="ARBA00040194"/>
    </source>
</evidence>
<evidence type="ECO:0000256" key="2">
    <source>
        <dbReference type="ARBA" id="ARBA00022801"/>
    </source>
</evidence>
<keyword evidence="7" id="KW-1185">Reference proteome</keyword>
<dbReference type="PANTHER" id="PTHR41286:SF1">
    <property type="entry name" value="HNH NUCLEASE YAJD-RELATED"/>
    <property type="match status" value="1"/>
</dbReference>
<name>A0ABW9F7J1_9FIRM</name>
<evidence type="ECO:0000313" key="7">
    <source>
        <dbReference type="Proteomes" id="UP001629536"/>
    </source>
</evidence>
<comment type="similarity">
    <text evidence="3">Belongs to the HNH nuclease family.</text>
</comment>
<protein>
    <recommendedName>
        <fullName evidence="4">Putative HNH nuclease YajD</fullName>
    </recommendedName>
</protein>
<evidence type="ECO:0000256" key="3">
    <source>
        <dbReference type="ARBA" id="ARBA00038412"/>
    </source>
</evidence>
<dbReference type="InterPro" id="IPR003615">
    <property type="entry name" value="HNH_nuc"/>
</dbReference>
<dbReference type="EMBL" id="JBFNFH010000012">
    <property type="protein sequence ID" value="MFM1525118.1"/>
    <property type="molecule type" value="Genomic_DNA"/>
</dbReference>
<dbReference type="GO" id="GO:0004519">
    <property type="term" value="F:endonuclease activity"/>
    <property type="evidence" value="ECO:0007669"/>
    <property type="project" value="UniProtKB-KW"/>
</dbReference>
<comment type="caution">
    <text evidence="6">The sequence shown here is derived from an EMBL/GenBank/DDBJ whole genome shotgun (WGS) entry which is preliminary data.</text>
</comment>
<dbReference type="CDD" id="cd00085">
    <property type="entry name" value="HNHc"/>
    <property type="match status" value="1"/>
</dbReference>
<evidence type="ECO:0000259" key="5">
    <source>
        <dbReference type="SMART" id="SM00507"/>
    </source>
</evidence>
<keyword evidence="2" id="KW-0378">Hydrolase</keyword>
<keyword evidence="6" id="KW-0255">Endonuclease</keyword>
<evidence type="ECO:0000313" key="6">
    <source>
        <dbReference type="EMBL" id="MFM1525118.1"/>
    </source>
</evidence>